<feature type="transmembrane region" description="Helical" evidence="1">
    <location>
        <begin position="6"/>
        <end position="23"/>
    </location>
</feature>
<keyword evidence="1" id="KW-1133">Transmembrane helix</keyword>
<evidence type="ECO:0000313" key="3">
    <source>
        <dbReference type="Proteomes" id="UP000298493"/>
    </source>
</evidence>
<protein>
    <submittedName>
        <fullName evidence="2">2-hydroxyacylsphingosine 1-beta-galactosyltransferase</fullName>
    </submittedName>
</protein>
<dbReference type="EMBL" id="SNSC02000017">
    <property type="protein sequence ID" value="TID17016.1"/>
    <property type="molecule type" value="Genomic_DNA"/>
</dbReference>
<keyword evidence="1" id="KW-0472">Membrane</keyword>
<dbReference type="OrthoDB" id="407298at2759"/>
<keyword evidence="2" id="KW-0808">Transferase</keyword>
<sequence length="100" mass="11334">MYRRGWIFATVIAIAAIIINFVPKQNQDTESKPLILGRNNTALFISNAEYGQLNVFLGSAQALLLHHPDIEIHFCTFGSRFKDIDSINHYSKLKLSMGMH</sequence>
<name>A0A4Z1P5B9_9PEZI</name>
<comment type="caution">
    <text evidence="2">The sequence shown here is derived from an EMBL/GenBank/DDBJ whole genome shotgun (WGS) entry which is preliminary data.</text>
</comment>
<dbReference type="Proteomes" id="UP000298493">
    <property type="component" value="Unassembled WGS sequence"/>
</dbReference>
<dbReference type="GO" id="GO:0016757">
    <property type="term" value="F:glycosyltransferase activity"/>
    <property type="evidence" value="ECO:0007669"/>
    <property type="project" value="UniProtKB-KW"/>
</dbReference>
<organism evidence="2 3">
    <name type="scientific">Venturia nashicola</name>
    <dbReference type="NCBI Taxonomy" id="86259"/>
    <lineage>
        <taxon>Eukaryota</taxon>
        <taxon>Fungi</taxon>
        <taxon>Dikarya</taxon>
        <taxon>Ascomycota</taxon>
        <taxon>Pezizomycotina</taxon>
        <taxon>Dothideomycetes</taxon>
        <taxon>Pleosporomycetidae</taxon>
        <taxon>Venturiales</taxon>
        <taxon>Venturiaceae</taxon>
        <taxon>Venturia</taxon>
    </lineage>
</organism>
<keyword evidence="1" id="KW-0812">Transmembrane</keyword>
<evidence type="ECO:0000256" key="1">
    <source>
        <dbReference type="SAM" id="Phobius"/>
    </source>
</evidence>
<proteinExistence type="predicted"/>
<reference evidence="2 3" key="1">
    <citation type="submission" date="2019-04" db="EMBL/GenBank/DDBJ databases">
        <title>High contiguity whole genome sequence and gene annotation resource for two Venturia nashicola isolates.</title>
        <authorList>
            <person name="Prokchorchik M."/>
            <person name="Won K."/>
            <person name="Lee Y."/>
            <person name="Choi E.D."/>
            <person name="Segonzac C."/>
            <person name="Sohn K.H."/>
        </authorList>
    </citation>
    <scope>NUCLEOTIDE SEQUENCE [LARGE SCALE GENOMIC DNA]</scope>
    <source>
        <strain evidence="2 3">PRI2</strain>
    </source>
</reference>
<accession>A0A4Z1P5B9</accession>
<keyword evidence="3" id="KW-1185">Reference proteome</keyword>
<gene>
    <name evidence="2" type="ORF">E6O75_ATG09782</name>
</gene>
<evidence type="ECO:0000313" key="2">
    <source>
        <dbReference type="EMBL" id="TID17016.1"/>
    </source>
</evidence>
<keyword evidence="2" id="KW-0328">Glycosyltransferase</keyword>
<dbReference type="AlphaFoldDB" id="A0A4Z1P5B9"/>